<dbReference type="OrthoDB" id="8438642at2"/>
<dbReference type="AlphaFoldDB" id="A0A169QXN0"/>
<gene>
    <name evidence="1" type="ORF">MPPM_1937</name>
</gene>
<evidence type="ECO:0000313" key="1">
    <source>
        <dbReference type="EMBL" id="BAU90542.1"/>
    </source>
</evidence>
<reference evidence="1 2" key="1">
    <citation type="journal article" date="2016" name="Genome Announc.">
        <title>Complete Genome Sequence of Methylobacterium populi P-1M, Isolated from Pink-Pigmented Household Biofilm.</title>
        <authorList>
            <person name="Morohoshi T."/>
            <person name="Ikeda T."/>
        </authorList>
    </citation>
    <scope>NUCLEOTIDE SEQUENCE [LARGE SCALE GENOMIC DNA]</scope>
    <source>
        <strain evidence="1 2">P-1M</strain>
    </source>
</reference>
<dbReference type="EMBL" id="AP014809">
    <property type="protein sequence ID" value="BAU90542.1"/>
    <property type="molecule type" value="Genomic_DNA"/>
</dbReference>
<dbReference type="RefSeq" id="WP_096484864.1">
    <property type="nucleotide sequence ID" value="NZ_AP014809.1"/>
</dbReference>
<dbReference type="Proteomes" id="UP000218288">
    <property type="component" value="Chromosome"/>
</dbReference>
<name>A0A169QXN0_9HYPH</name>
<accession>A0A169QXN0</accession>
<proteinExistence type="predicted"/>
<evidence type="ECO:0000313" key="2">
    <source>
        <dbReference type="Proteomes" id="UP000218288"/>
    </source>
</evidence>
<sequence>MIAQTKRQAALIETFMAAGMVRDEASIWSALTVTSLRAVAIAYKRLRRQKAWDAQRAIRPEKKMGEVDISVAIFHEIDRLKDRFRIDNPLRDIEFVPELPVESRTRRGPTARRMDFRIKRRFGSRRTASLAVEAKLLRQHGDVTSAYLGEDGLGCFLTTDSTYTRERVALMFAYSAAQEHPPWANLIEGALRGGEYGATLHAVQPQFGIALHSGVPRPALELPDISILHLVFAFPPN</sequence>
<protein>
    <submittedName>
        <fullName evidence="1">Putative bacteriochlorophyll 4-vinyl reductase</fullName>
    </submittedName>
</protein>
<organism evidence="1 2">
    <name type="scientific">Methylorubrum populi</name>
    <dbReference type="NCBI Taxonomy" id="223967"/>
    <lineage>
        <taxon>Bacteria</taxon>
        <taxon>Pseudomonadati</taxon>
        <taxon>Pseudomonadota</taxon>
        <taxon>Alphaproteobacteria</taxon>
        <taxon>Hyphomicrobiales</taxon>
        <taxon>Methylobacteriaceae</taxon>
        <taxon>Methylorubrum</taxon>
    </lineage>
</organism>